<accession>C1BPF5</accession>
<dbReference type="GO" id="GO:0017148">
    <property type="term" value="P:negative regulation of translation"/>
    <property type="evidence" value="ECO:0007669"/>
    <property type="project" value="TreeGrafter"/>
</dbReference>
<gene>
    <name evidence="2" type="primary">CG030</name>
</gene>
<dbReference type="SUPFAM" id="SSF81301">
    <property type="entry name" value="Nucleotidyltransferase"/>
    <property type="match status" value="1"/>
</dbReference>
<sequence>MLSPYYYCCYTSGKHIPRLSALSTRLFSSDDANHPKDVKTLLEDLYKDFDIKLQDPDVTSDSIPFKDDDAVTIYDIDEERAIRREKGTLPDDFKTKNEVQNTLMEKLYSEKAARSESGVFEVQELVTVLRKEKCRDVIVMDVKSLSPFFEHLVIVSCVSKRSMPGVSKYIRKLYKYKSPGDAGPLIEGAQGNAAWLAMDLGNIALHLFLPEKRLNMDLEALWGLGPGFDVKASDEEYFSSPLDGFFPRKT</sequence>
<dbReference type="Gene3D" id="3.30.460.10">
    <property type="entry name" value="Beta Polymerase, domain 2"/>
    <property type="match status" value="1"/>
</dbReference>
<dbReference type="InterPro" id="IPR004394">
    <property type="entry name" value="Iojap/RsfS/C7orf30"/>
</dbReference>
<dbReference type="InterPro" id="IPR043519">
    <property type="entry name" value="NT_sf"/>
</dbReference>
<protein>
    <submittedName>
        <fullName evidence="2">C7orf30</fullName>
    </submittedName>
</protein>
<name>C1BPF5_CALRO</name>
<evidence type="ECO:0000256" key="1">
    <source>
        <dbReference type="ARBA" id="ARBA00010574"/>
    </source>
</evidence>
<proteinExistence type="evidence at transcript level"/>
<comment type="similarity">
    <text evidence="1">Belongs to the Iojap/RsfS family.</text>
</comment>
<dbReference type="EMBL" id="BT076484">
    <property type="protein sequence ID" value="ACO10908.1"/>
    <property type="molecule type" value="mRNA"/>
</dbReference>
<dbReference type="PANTHER" id="PTHR21043:SF0">
    <property type="entry name" value="MITOCHONDRIAL ASSEMBLY OF RIBOSOMAL LARGE SUBUNIT PROTEIN 1"/>
    <property type="match status" value="1"/>
</dbReference>
<dbReference type="GO" id="GO:0005739">
    <property type="term" value="C:mitochondrion"/>
    <property type="evidence" value="ECO:0007669"/>
    <property type="project" value="TreeGrafter"/>
</dbReference>
<dbReference type="GO" id="GO:0090071">
    <property type="term" value="P:negative regulation of ribosome biogenesis"/>
    <property type="evidence" value="ECO:0007669"/>
    <property type="project" value="TreeGrafter"/>
</dbReference>
<dbReference type="AlphaFoldDB" id="C1BPF5"/>
<evidence type="ECO:0000313" key="2">
    <source>
        <dbReference type="EMBL" id="ACO10908.1"/>
    </source>
</evidence>
<dbReference type="NCBIfam" id="TIGR00090">
    <property type="entry name" value="rsfS_iojap_ybeB"/>
    <property type="match status" value="1"/>
</dbReference>
<organism evidence="2">
    <name type="scientific">Caligus rogercresseyi</name>
    <name type="common">Sea louse</name>
    <dbReference type="NCBI Taxonomy" id="217165"/>
    <lineage>
        <taxon>Eukaryota</taxon>
        <taxon>Metazoa</taxon>
        <taxon>Ecdysozoa</taxon>
        <taxon>Arthropoda</taxon>
        <taxon>Crustacea</taxon>
        <taxon>Multicrustacea</taxon>
        <taxon>Hexanauplia</taxon>
        <taxon>Copepoda</taxon>
        <taxon>Siphonostomatoida</taxon>
        <taxon>Caligidae</taxon>
        <taxon>Caligus</taxon>
    </lineage>
</organism>
<dbReference type="Pfam" id="PF02410">
    <property type="entry name" value="RsfS"/>
    <property type="match status" value="1"/>
</dbReference>
<dbReference type="PANTHER" id="PTHR21043">
    <property type="entry name" value="IOJAP SUPERFAMILY ORTHOLOG"/>
    <property type="match status" value="1"/>
</dbReference>
<dbReference type="GO" id="GO:0043023">
    <property type="term" value="F:ribosomal large subunit binding"/>
    <property type="evidence" value="ECO:0007669"/>
    <property type="project" value="TreeGrafter"/>
</dbReference>
<reference evidence="2" key="1">
    <citation type="submission" date="2009-03" db="EMBL/GenBank/DDBJ databases">
        <title>Caligus rogercresseyi ESTs and full-length cDNAs.</title>
        <authorList>
            <person name="Yasuike M."/>
            <person name="von Schalburg K."/>
            <person name="Cooper G."/>
            <person name="Leong J."/>
            <person name="Jones S.R.M."/>
            <person name="Koop B.F."/>
        </authorList>
    </citation>
    <scope>NUCLEOTIDE SEQUENCE</scope>
    <source>
        <tissue evidence="2">Whole tissue</tissue>
    </source>
</reference>